<gene>
    <name evidence="1" type="ordered locus">P9303_05281</name>
</gene>
<dbReference type="STRING" id="59922.P9303_05281"/>
<accession>A2C720</accession>
<protein>
    <submittedName>
        <fullName evidence="1">Uncharacterized protein</fullName>
    </submittedName>
</protein>
<dbReference type="AlphaFoldDB" id="A2C720"/>
<evidence type="ECO:0000313" key="1">
    <source>
        <dbReference type="EMBL" id="ABM77280.1"/>
    </source>
</evidence>
<evidence type="ECO:0000313" key="2">
    <source>
        <dbReference type="Proteomes" id="UP000002274"/>
    </source>
</evidence>
<sequence length="67" mass="7436">MATCLAFSINGQPVISAIHLDSQSKLLIEHLSALDCINQKPKQLSLNEALRIEAVNNLLRRNVLIEL</sequence>
<name>A2C720_PROM3</name>
<reference evidence="1 2" key="1">
    <citation type="journal article" date="2007" name="PLoS Genet.">
        <title>Patterns and implications of gene gain and loss in the evolution of Prochlorococcus.</title>
        <authorList>
            <person name="Kettler G.C."/>
            <person name="Martiny A.C."/>
            <person name="Huang K."/>
            <person name="Zucker J."/>
            <person name="Coleman M.L."/>
            <person name="Rodrigue S."/>
            <person name="Chen F."/>
            <person name="Lapidus A."/>
            <person name="Ferriera S."/>
            <person name="Johnson J."/>
            <person name="Steglich C."/>
            <person name="Church G.M."/>
            <person name="Richardson P."/>
            <person name="Chisholm S.W."/>
        </authorList>
    </citation>
    <scope>NUCLEOTIDE SEQUENCE [LARGE SCALE GENOMIC DNA]</scope>
    <source>
        <strain evidence="1 2">MIT 9303</strain>
    </source>
</reference>
<organism evidence="1 2">
    <name type="scientific">Prochlorococcus marinus (strain MIT 9303)</name>
    <dbReference type="NCBI Taxonomy" id="59922"/>
    <lineage>
        <taxon>Bacteria</taxon>
        <taxon>Bacillati</taxon>
        <taxon>Cyanobacteriota</taxon>
        <taxon>Cyanophyceae</taxon>
        <taxon>Synechococcales</taxon>
        <taxon>Prochlorococcaceae</taxon>
        <taxon>Prochlorococcus</taxon>
    </lineage>
</organism>
<dbReference type="Proteomes" id="UP000002274">
    <property type="component" value="Chromosome"/>
</dbReference>
<dbReference type="KEGG" id="pmf:P9303_05281"/>
<dbReference type="EMBL" id="CP000554">
    <property type="protein sequence ID" value="ABM77280.1"/>
    <property type="molecule type" value="Genomic_DNA"/>
</dbReference>
<dbReference type="HOGENOM" id="CLU_2808966_0_0_3"/>
<proteinExistence type="predicted"/>